<dbReference type="Proteomes" id="UP000014760">
    <property type="component" value="Unassembled WGS sequence"/>
</dbReference>
<dbReference type="Gene3D" id="2.60.40.790">
    <property type="match status" value="1"/>
</dbReference>
<dbReference type="GO" id="GO:0005634">
    <property type="term" value="C:nucleus"/>
    <property type="evidence" value="ECO:0007669"/>
    <property type="project" value="TreeGrafter"/>
</dbReference>
<evidence type="ECO:0000256" key="3">
    <source>
        <dbReference type="SAM" id="MobiDB-lite"/>
    </source>
</evidence>
<dbReference type="GO" id="GO:0042026">
    <property type="term" value="P:protein refolding"/>
    <property type="evidence" value="ECO:0007669"/>
    <property type="project" value="TreeGrafter"/>
</dbReference>
<gene>
    <name evidence="5" type="ORF">CAPTEDRAFT_171595</name>
</gene>
<feature type="region of interest" description="Disordered" evidence="3">
    <location>
        <begin position="124"/>
        <end position="155"/>
    </location>
</feature>
<comment type="similarity">
    <text evidence="1 2">Belongs to the small heat shock protein (HSP20) family.</text>
</comment>
<protein>
    <recommendedName>
        <fullName evidence="4">SHSP domain-containing protein</fullName>
    </recommendedName>
</protein>
<dbReference type="EMBL" id="KB302492">
    <property type="protein sequence ID" value="ELU04261.1"/>
    <property type="molecule type" value="Genomic_DNA"/>
</dbReference>
<dbReference type="EnsemblMetazoa" id="CapteT171595">
    <property type="protein sequence ID" value="CapteP171595"/>
    <property type="gene ID" value="CapteG171595"/>
</dbReference>
<dbReference type="PANTHER" id="PTHR45640">
    <property type="entry name" value="HEAT SHOCK PROTEIN HSP-12.2-RELATED"/>
    <property type="match status" value="1"/>
</dbReference>
<feature type="domain" description="SHSP" evidence="4">
    <location>
        <begin position="154"/>
        <end position="257"/>
    </location>
</feature>
<accession>R7UDS4</accession>
<name>R7UDS4_CAPTE</name>
<feature type="compositionally biased region" description="Polar residues" evidence="3">
    <location>
        <begin position="20"/>
        <end position="36"/>
    </location>
</feature>
<dbReference type="AlphaFoldDB" id="R7UDS4"/>
<dbReference type="GO" id="GO:0009408">
    <property type="term" value="P:response to heat"/>
    <property type="evidence" value="ECO:0007669"/>
    <property type="project" value="TreeGrafter"/>
</dbReference>
<dbReference type="Pfam" id="PF00011">
    <property type="entry name" value="HSP20"/>
    <property type="match status" value="1"/>
</dbReference>
<dbReference type="STRING" id="283909.R7UDS4"/>
<dbReference type="HOGENOM" id="CLU_1082763_0_0_1"/>
<dbReference type="OMA" id="XLVITAP"/>
<reference evidence="7" key="1">
    <citation type="submission" date="2012-12" db="EMBL/GenBank/DDBJ databases">
        <authorList>
            <person name="Hellsten U."/>
            <person name="Grimwood J."/>
            <person name="Chapman J.A."/>
            <person name="Shapiro H."/>
            <person name="Aerts A."/>
            <person name="Otillar R.P."/>
            <person name="Terry A.Y."/>
            <person name="Boore J.L."/>
            <person name="Simakov O."/>
            <person name="Marletaz F."/>
            <person name="Cho S.-J."/>
            <person name="Edsinger-Gonzales E."/>
            <person name="Havlak P."/>
            <person name="Kuo D.-H."/>
            <person name="Larsson T."/>
            <person name="Lv J."/>
            <person name="Arendt D."/>
            <person name="Savage R."/>
            <person name="Osoegawa K."/>
            <person name="de Jong P."/>
            <person name="Lindberg D.R."/>
            <person name="Seaver E.C."/>
            <person name="Weisblat D.A."/>
            <person name="Putnam N.H."/>
            <person name="Grigoriev I.V."/>
            <person name="Rokhsar D.S."/>
        </authorList>
    </citation>
    <scope>NUCLEOTIDE SEQUENCE</scope>
    <source>
        <strain evidence="7">I ESC-2004</strain>
    </source>
</reference>
<feature type="region of interest" description="Disordered" evidence="3">
    <location>
        <begin position="201"/>
        <end position="223"/>
    </location>
</feature>
<dbReference type="EMBL" id="AMQN01008216">
    <property type="status" value="NOT_ANNOTATED_CDS"/>
    <property type="molecule type" value="Genomic_DNA"/>
</dbReference>
<evidence type="ECO:0000313" key="7">
    <source>
        <dbReference type="Proteomes" id="UP000014760"/>
    </source>
</evidence>
<evidence type="ECO:0000256" key="2">
    <source>
        <dbReference type="RuleBase" id="RU003616"/>
    </source>
</evidence>
<feature type="compositionally biased region" description="Low complexity" evidence="3">
    <location>
        <begin position="139"/>
        <end position="155"/>
    </location>
</feature>
<evidence type="ECO:0000313" key="5">
    <source>
        <dbReference type="EMBL" id="ELU04261.1"/>
    </source>
</evidence>
<feature type="compositionally biased region" description="Low complexity" evidence="3">
    <location>
        <begin position="37"/>
        <end position="100"/>
    </location>
</feature>
<dbReference type="InterPro" id="IPR008978">
    <property type="entry name" value="HSP20-like_chaperone"/>
</dbReference>
<evidence type="ECO:0000313" key="6">
    <source>
        <dbReference type="EnsemblMetazoa" id="CapteP171595"/>
    </source>
</evidence>
<keyword evidence="7" id="KW-1185">Reference proteome</keyword>
<dbReference type="GO" id="GO:0051082">
    <property type="term" value="F:unfolded protein binding"/>
    <property type="evidence" value="ECO:0007669"/>
    <property type="project" value="TreeGrafter"/>
</dbReference>
<dbReference type="InterPro" id="IPR002068">
    <property type="entry name" value="A-crystallin/Hsp20_dom"/>
</dbReference>
<proteinExistence type="inferred from homology"/>
<reference evidence="5 7" key="2">
    <citation type="journal article" date="2013" name="Nature">
        <title>Insights into bilaterian evolution from three spiralian genomes.</title>
        <authorList>
            <person name="Simakov O."/>
            <person name="Marletaz F."/>
            <person name="Cho S.J."/>
            <person name="Edsinger-Gonzales E."/>
            <person name="Havlak P."/>
            <person name="Hellsten U."/>
            <person name="Kuo D.H."/>
            <person name="Larsson T."/>
            <person name="Lv J."/>
            <person name="Arendt D."/>
            <person name="Savage R."/>
            <person name="Osoegawa K."/>
            <person name="de Jong P."/>
            <person name="Grimwood J."/>
            <person name="Chapman J.A."/>
            <person name="Shapiro H."/>
            <person name="Aerts A."/>
            <person name="Otillar R.P."/>
            <person name="Terry A.Y."/>
            <person name="Boore J.L."/>
            <person name="Grigoriev I.V."/>
            <person name="Lindberg D.R."/>
            <person name="Seaver E.C."/>
            <person name="Weisblat D.A."/>
            <person name="Putnam N.H."/>
            <person name="Rokhsar D.S."/>
        </authorList>
    </citation>
    <scope>NUCLEOTIDE SEQUENCE</scope>
    <source>
        <strain evidence="5 7">I ESC-2004</strain>
    </source>
</reference>
<feature type="region of interest" description="Disordered" evidence="3">
    <location>
        <begin position="18"/>
        <end position="101"/>
    </location>
</feature>
<dbReference type="PANTHER" id="PTHR45640:SF26">
    <property type="entry name" value="RE23625P"/>
    <property type="match status" value="1"/>
</dbReference>
<evidence type="ECO:0000256" key="1">
    <source>
        <dbReference type="PROSITE-ProRule" id="PRU00285"/>
    </source>
</evidence>
<dbReference type="InterPro" id="IPR001436">
    <property type="entry name" value="Alpha-crystallin/sHSP_animal"/>
</dbReference>
<dbReference type="PROSITE" id="PS01031">
    <property type="entry name" value="SHSP"/>
    <property type="match status" value="1"/>
</dbReference>
<dbReference type="SUPFAM" id="SSF49764">
    <property type="entry name" value="HSP20-like chaperones"/>
    <property type="match status" value="1"/>
</dbReference>
<dbReference type="CDD" id="cd06526">
    <property type="entry name" value="metazoan_ACD"/>
    <property type="match status" value="1"/>
</dbReference>
<sequence>MAAEIIPTTTGVVIKMQAPQAPQMSVSASSNLTNGASTTTSSTKMSMSTSTSSSTKTTSTTKITKKTSYSSKTSSSSTITQGGNSTTSSTFKTIKTSSNSGSFSDDIASMFGINADQEMEKMKSIMSDQMSRMKSERFSLQSTTSSTSSSGPDSSLVQFDPKSIMDFAENDNLRFNFDMSNFASETVNVKTVGNKIEVHAQRKTKTADGETSEEYSRSYEMPTSQVITPEKVTSSLYKEGVLTISLPVSEAMQGVEL</sequence>
<dbReference type="GO" id="GO:0005737">
    <property type="term" value="C:cytoplasm"/>
    <property type="evidence" value="ECO:0007669"/>
    <property type="project" value="TreeGrafter"/>
</dbReference>
<evidence type="ECO:0000259" key="4">
    <source>
        <dbReference type="PROSITE" id="PS01031"/>
    </source>
</evidence>
<dbReference type="OrthoDB" id="10060792at2759"/>
<organism evidence="5">
    <name type="scientific">Capitella teleta</name>
    <name type="common">Polychaete worm</name>
    <dbReference type="NCBI Taxonomy" id="283909"/>
    <lineage>
        <taxon>Eukaryota</taxon>
        <taxon>Metazoa</taxon>
        <taxon>Spiralia</taxon>
        <taxon>Lophotrochozoa</taxon>
        <taxon>Annelida</taxon>
        <taxon>Polychaeta</taxon>
        <taxon>Sedentaria</taxon>
        <taxon>Scolecida</taxon>
        <taxon>Capitellidae</taxon>
        <taxon>Capitella</taxon>
    </lineage>
</organism>
<reference evidence="6" key="3">
    <citation type="submission" date="2015-06" db="UniProtKB">
        <authorList>
            <consortium name="EnsemblMetazoa"/>
        </authorList>
    </citation>
    <scope>IDENTIFICATION</scope>
</reference>